<dbReference type="Pfam" id="PF00884">
    <property type="entry name" value="Sulfatase"/>
    <property type="match status" value="1"/>
</dbReference>
<dbReference type="PANTHER" id="PTHR42693">
    <property type="entry name" value="ARYLSULFATASE FAMILY MEMBER"/>
    <property type="match status" value="1"/>
</dbReference>
<gene>
    <name evidence="7" type="ORF">AWB74_02848</name>
</gene>
<evidence type="ECO:0000256" key="4">
    <source>
        <dbReference type="ARBA" id="ARBA00022837"/>
    </source>
</evidence>
<dbReference type="InterPro" id="IPR017850">
    <property type="entry name" value="Alkaline_phosphatase_core_sf"/>
</dbReference>
<keyword evidence="3" id="KW-0378">Hydrolase</keyword>
<proteinExistence type="inferred from homology"/>
<evidence type="ECO:0000256" key="2">
    <source>
        <dbReference type="ARBA" id="ARBA00022723"/>
    </source>
</evidence>
<evidence type="ECO:0000313" key="8">
    <source>
        <dbReference type="Proteomes" id="UP000055019"/>
    </source>
</evidence>
<dbReference type="InterPro" id="IPR050738">
    <property type="entry name" value="Sulfatase"/>
</dbReference>
<dbReference type="SUPFAM" id="SSF53649">
    <property type="entry name" value="Alkaline phosphatase-like"/>
    <property type="match status" value="1"/>
</dbReference>
<dbReference type="GO" id="GO:0046872">
    <property type="term" value="F:metal ion binding"/>
    <property type="evidence" value="ECO:0007669"/>
    <property type="project" value="UniProtKB-KW"/>
</dbReference>
<dbReference type="InterPro" id="IPR024607">
    <property type="entry name" value="Sulfatase_CS"/>
</dbReference>
<evidence type="ECO:0000313" key="7">
    <source>
        <dbReference type="EMBL" id="SAL59180.1"/>
    </source>
</evidence>
<dbReference type="Proteomes" id="UP000055019">
    <property type="component" value="Unassembled WGS sequence"/>
</dbReference>
<keyword evidence="2" id="KW-0479">Metal-binding</keyword>
<dbReference type="RefSeq" id="WP_061147382.1">
    <property type="nucleotide sequence ID" value="NZ_FCOM02000010.1"/>
</dbReference>
<organism evidence="7 8">
    <name type="scientific">Caballeronia arvi</name>
    <dbReference type="NCBI Taxonomy" id="1777135"/>
    <lineage>
        <taxon>Bacteria</taxon>
        <taxon>Pseudomonadati</taxon>
        <taxon>Pseudomonadota</taxon>
        <taxon>Betaproteobacteria</taxon>
        <taxon>Burkholderiales</taxon>
        <taxon>Burkholderiaceae</taxon>
        <taxon>Caballeronia</taxon>
    </lineage>
</organism>
<dbReference type="GO" id="GO:0004065">
    <property type="term" value="F:arylsulfatase activity"/>
    <property type="evidence" value="ECO:0007669"/>
    <property type="project" value="TreeGrafter"/>
</dbReference>
<dbReference type="InterPro" id="IPR000917">
    <property type="entry name" value="Sulfatase_N"/>
</dbReference>
<name>A0A158ISW3_9BURK</name>
<protein>
    <submittedName>
        <fullName evidence="7">Arylsulfatase</fullName>
    </submittedName>
</protein>
<feature type="signal peptide" evidence="5">
    <location>
        <begin position="1"/>
        <end position="22"/>
    </location>
</feature>
<dbReference type="PANTHER" id="PTHR42693:SF33">
    <property type="entry name" value="ARYLSULFATASE"/>
    <property type="match status" value="1"/>
</dbReference>
<evidence type="ECO:0000256" key="3">
    <source>
        <dbReference type="ARBA" id="ARBA00022801"/>
    </source>
</evidence>
<sequence length="567" mass="62930">MKHLISACAIASAMLVTSGAHAADKRPNVLLIVADDLGYSDIGAFGGEINTPNLDRLAKNGLRMTDFYASPFCSPTRAMLMSGVDNHRVGLGGMAELLTPKQRSAAGYEGYLTHSVVTFPTLLEKAGYHTYMVGKWHLGLTEEYSPAQRGFEQSYAMVQGGASHFDQTGIITTDPDKTPKAMYRENGKLVDLPDNFYSTTFYTDKMLSYIDSNKDDGRPFFAYVAYTAPHWPLQAPDEYIAKYEGKYDAGYDAIRARRLARMKALGIVPKDMQAYEGNDAWPKWSSLTPVQQRIESKRMAVYAAMVEAMDAQIGRIVAHLKATGQYDNTLIFFMSDNGADGNSILDEAADRDWIQRHADNSIANTGRKGSFVEYGPGWAQVSATPLHLYKAFAHEGGIAVPNIVVMPRSSRTGQISRVPAHVTDVAPTILQLAGVQPPDGRYDGRPVFRMQGTSMVSFLSGQSSKVHTQFTEGWELNGRRAMRKGDWKIAYANKPWGKDRWELYRVSVDRSELHDVAARYPAKLKELVADYEQYQTANGVQDIPGLADRPGYSNGTHYYQDELDTNQ</sequence>
<evidence type="ECO:0000256" key="1">
    <source>
        <dbReference type="ARBA" id="ARBA00008779"/>
    </source>
</evidence>
<dbReference type="PROSITE" id="PS00149">
    <property type="entry name" value="SULFATASE_2"/>
    <property type="match status" value="1"/>
</dbReference>
<dbReference type="EMBL" id="FCOM02000010">
    <property type="protein sequence ID" value="SAL59180.1"/>
    <property type="molecule type" value="Genomic_DNA"/>
</dbReference>
<keyword evidence="4" id="KW-0106">Calcium</keyword>
<dbReference type="Gene3D" id="3.30.1120.10">
    <property type="match status" value="1"/>
</dbReference>
<reference evidence="7" key="1">
    <citation type="submission" date="2016-01" db="EMBL/GenBank/DDBJ databases">
        <authorList>
            <person name="Peeters C."/>
        </authorList>
    </citation>
    <scope>NUCLEOTIDE SEQUENCE [LARGE SCALE GENOMIC DNA]</scope>
    <source>
        <strain evidence="7">LMG 29317</strain>
    </source>
</reference>
<comment type="similarity">
    <text evidence="1">Belongs to the sulfatase family.</text>
</comment>
<feature type="chain" id="PRO_5007627173" evidence="5">
    <location>
        <begin position="23"/>
        <end position="567"/>
    </location>
</feature>
<dbReference type="CDD" id="cd16025">
    <property type="entry name" value="PAS_like"/>
    <property type="match status" value="1"/>
</dbReference>
<keyword evidence="5" id="KW-0732">Signal</keyword>
<dbReference type="Gene3D" id="3.40.720.10">
    <property type="entry name" value="Alkaline Phosphatase, subunit A"/>
    <property type="match status" value="1"/>
</dbReference>
<dbReference type="OrthoDB" id="9766107at2"/>
<evidence type="ECO:0000256" key="5">
    <source>
        <dbReference type="SAM" id="SignalP"/>
    </source>
</evidence>
<evidence type="ECO:0000259" key="6">
    <source>
        <dbReference type="Pfam" id="PF00884"/>
    </source>
</evidence>
<feature type="domain" description="Sulfatase N-terminal" evidence="6">
    <location>
        <begin position="27"/>
        <end position="435"/>
    </location>
</feature>
<comment type="caution">
    <text evidence="7">The sequence shown here is derived from an EMBL/GenBank/DDBJ whole genome shotgun (WGS) entry which is preliminary data.</text>
</comment>
<accession>A0A158ISW3</accession>
<keyword evidence="8" id="KW-1185">Reference proteome</keyword>
<dbReference type="AlphaFoldDB" id="A0A158ISW3"/>